<evidence type="ECO:0000256" key="4">
    <source>
        <dbReference type="ARBA" id="ARBA00022692"/>
    </source>
</evidence>
<dbReference type="Proteomes" id="UP000325182">
    <property type="component" value="Unassembled WGS sequence"/>
</dbReference>
<comment type="subcellular location">
    <subcellularLocation>
        <location evidence="1">Cell membrane</location>
        <topology evidence="1">Multi-pass membrane protein</topology>
    </subcellularLocation>
</comment>
<feature type="transmembrane region" description="Helical" evidence="7">
    <location>
        <begin position="342"/>
        <end position="365"/>
    </location>
</feature>
<keyword evidence="2" id="KW-0813">Transport</keyword>
<feature type="transmembrane region" description="Helical" evidence="7">
    <location>
        <begin position="15"/>
        <end position="41"/>
    </location>
</feature>
<dbReference type="InterPro" id="IPR036259">
    <property type="entry name" value="MFS_trans_sf"/>
</dbReference>
<evidence type="ECO:0000256" key="7">
    <source>
        <dbReference type="SAM" id="Phobius"/>
    </source>
</evidence>
<evidence type="ECO:0000313" key="9">
    <source>
        <dbReference type="EMBL" id="TYR99811.1"/>
    </source>
</evidence>
<evidence type="ECO:0000256" key="2">
    <source>
        <dbReference type="ARBA" id="ARBA00022448"/>
    </source>
</evidence>
<feature type="domain" description="Major facilitator superfamily (MFS) profile" evidence="8">
    <location>
        <begin position="1"/>
        <end position="197"/>
    </location>
</feature>
<feature type="transmembrane region" description="Helical" evidence="7">
    <location>
        <begin position="80"/>
        <end position="100"/>
    </location>
</feature>
<feature type="transmembrane region" description="Helical" evidence="7">
    <location>
        <begin position="106"/>
        <end position="123"/>
    </location>
</feature>
<dbReference type="AlphaFoldDB" id="A0A5D4MDW0"/>
<gene>
    <name evidence="9" type="ORF">FZC84_08300</name>
</gene>
<dbReference type="Pfam" id="PF07690">
    <property type="entry name" value="MFS_1"/>
    <property type="match status" value="1"/>
</dbReference>
<name>A0A5D4MDW0_9BACI</name>
<keyword evidence="3" id="KW-1003">Cell membrane</keyword>
<evidence type="ECO:0000256" key="5">
    <source>
        <dbReference type="ARBA" id="ARBA00022989"/>
    </source>
</evidence>
<sequence>MLVNMNLTIFKNKSFLYYWISTWISSLGDSIFVIALTWLLVEETQSPSVVGTYLFILGASKIIFVLIGGVIVDRVDPKKLLIYSNLLRAGVIILALIALFVQNDAIWIFYLIGAVFGMVDSIAEPAGISFRTRIIGKEFYTQSMGLLMTAGNVSAVIGPMIGAGLVAVGSTSFAILVNACTFLLSSVLLVLVKEVNKEEEIKQEPMWQSVKAGFHYFLTTPVILTMAVFAFFANAAVGATFVSIPFLADELNFGVEGFGLMNTAIGVGSVAGAVLFSIFSIKNPKPYMTLLTCFLQGIFIMLVGFTGNLWLILILIGLMGLQETAVNVIAPSVNHTIIPPRIFGRVISVMILVMSGSVPIAQAAAGWVMEWTTPQNVFIYGGILEMAAALLTFSLPFIRNYGRDPAFLPNNKVTRPVKGEQSATGSCISRVINYRSKGEL</sequence>
<dbReference type="SUPFAM" id="SSF103473">
    <property type="entry name" value="MFS general substrate transporter"/>
    <property type="match status" value="1"/>
</dbReference>
<dbReference type="PROSITE" id="PS50850">
    <property type="entry name" value="MFS"/>
    <property type="match status" value="2"/>
</dbReference>
<accession>A0A5D4MDW0</accession>
<keyword evidence="4 7" id="KW-0812">Transmembrane</keyword>
<feature type="transmembrane region" description="Helical" evidence="7">
    <location>
        <begin position="173"/>
        <end position="192"/>
    </location>
</feature>
<comment type="caution">
    <text evidence="9">The sequence shown here is derived from an EMBL/GenBank/DDBJ whole genome shotgun (WGS) entry which is preliminary data.</text>
</comment>
<dbReference type="GO" id="GO:0022857">
    <property type="term" value="F:transmembrane transporter activity"/>
    <property type="evidence" value="ECO:0007669"/>
    <property type="project" value="InterPro"/>
</dbReference>
<dbReference type="EMBL" id="VTEG01000004">
    <property type="protein sequence ID" value="TYR99811.1"/>
    <property type="molecule type" value="Genomic_DNA"/>
</dbReference>
<dbReference type="InterPro" id="IPR020846">
    <property type="entry name" value="MFS_dom"/>
</dbReference>
<dbReference type="PANTHER" id="PTHR23513">
    <property type="entry name" value="INTEGRAL MEMBRANE EFFLUX PROTEIN-RELATED"/>
    <property type="match status" value="1"/>
</dbReference>
<evidence type="ECO:0000259" key="8">
    <source>
        <dbReference type="PROSITE" id="PS50850"/>
    </source>
</evidence>
<feature type="domain" description="Major facilitator superfamily (MFS) profile" evidence="8">
    <location>
        <begin position="222"/>
        <end position="440"/>
    </location>
</feature>
<feature type="transmembrane region" description="Helical" evidence="7">
    <location>
        <begin position="257"/>
        <end position="279"/>
    </location>
</feature>
<proteinExistence type="predicted"/>
<organism evidence="9 10">
    <name type="scientific">Rossellomorea vietnamensis</name>
    <dbReference type="NCBI Taxonomy" id="218284"/>
    <lineage>
        <taxon>Bacteria</taxon>
        <taxon>Bacillati</taxon>
        <taxon>Bacillota</taxon>
        <taxon>Bacilli</taxon>
        <taxon>Bacillales</taxon>
        <taxon>Bacillaceae</taxon>
        <taxon>Rossellomorea</taxon>
    </lineage>
</organism>
<evidence type="ECO:0000256" key="6">
    <source>
        <dbReference type="ARBA" id="ARBA00023136"/>
    </source>
</evidence>
<keyword evidence="5 7" id="KW-1133">Transmembrane helix</keyword>
<keyword evidence="6 7" id="KW-0472">Membrane</keyword>
<feature type="transmembrane region" description="Helical" evidence="7">
    <location>
        <begin position="213"/>
        <end position="237"/>
    </location>
</feature>
<reference evidence="9 10" key="1">
    <citation type="submission" date="2019-08" db="EMBL/GenBank/DDBJ databases">
        <title>Bacillus genomes from the desert of Cuatro Cienegas, Coahuila.</title>
        <authorList>
            <person name="Olmedo-Alvarez G."/>
        </authorList>
    </citation>
    <scope>NUCLEOTIDE SEQUENCE [LARGE SCALE GENOMIC DNA]</scope>
    <source>
        <strain evidence="9 10">CH128b_4D</strain>
    </source>
</reference>
<protein>
    <submittedName>
        <fullName evidence="9">MFS transporter</fullName>
    </submittedName>
</protein>
<dbReference type="Gene3D" id="1.20.1250.20">
    <property type="entry name" value="MFS general substrate transporter like domains"/>
    <property type="match status" value="1"/>
</dbReference>
<evidence type="ECO:0000313" key="10">
    <source>
        <dbReference type="Proteomes" id="UP000325182"/>
    </source>
</evidence>
<dbReference type="PANTHER" id="PTHR23513:SF6">
    <property type="entry name" value="MAJOR FACILITATOR SUPERFAMILY ASSOCIATED DOMAIN-CONTAINING PROTEIN"/>
    <property type="match status" value="1"/>
</dbReference>
<dbReference type="InterPro" id="IPR011701">
    <property type="entry name" value="MFS"/>
</dbReference>
<dbReference type="GO" id="GO:0005886">
    <property type="term" value="C:plasma membrane"/>
    <property type="evidence" value="ECO:0007669"/>
    <property type="project" value="UniProtKB-SubCell"/>
</dbReference>
<evidence type="ECO:0000256" key="1">
    <source>
        <dbReference type="ARBA" id="ARBA00004651"/>
    </source>
</evidence>
<evidence type="ECO:0000256" key="3">
    <source>
        <dbReference type="ARBA" id="ARBA00022475"/>
    </source>
</evidence>
<feature type="transmembrane region" description="Helical" evidence="7">
    <location>
        <begin position="53"/>
        <end position="73"/>
    </location>
</feature>
<feature type="transmembrane region" description="Helical" evidence="7">
    <location>
        <begin position="377"/>
        <end position="398"/>
    </location>
</feature>
<feature type="transmembrane region" description="Helical" evidence="7">
    <location>
        <begin position="144"/>
        <end position="167"/>
    </location>
</feature>
<dbReference type="CDD" id="cd06173">
    <property type="entry name" value="MFS_MefA_like"/>
    <property type="match status" value="1"/>
</dbReference>